<dbReference type="InterPro" id="IPR006121">
    <property type="entry name" value="HMA_dom"/>
</dbReference>
<dbReference type="PROSITE" id="PS50846">
    <property type="entry name" value="HMA_2"/>
    <property type="match status" value="1"/>
</dbReference>
<dbReference type="EMBL" id="UFSM01000001">
    <property type="protein sequence ID" value="SUU88229.1"/>
    <property type="molecule type" value="Genomic_DNA"/>
</dbReference>
<sequence>MLKMNVPDMTCGHCAGMVTKAVQSVDAAARIDIDLKAQTVSIETAADAAKVAQALDAAGYPAQAV</sequence>
<dbReference type="Pfam" id="PF00403">
    <property type="entry name" value="HMA"/>
    <property type="match status" value="1"/>
</dbReference>
<dbReference type="EMBL" id="JACICB010000009">
    <property type="protein sequence ID" value="MBB3706481.1"/>
    <property type="molecule type" value="Genomic_DNA"/>
</dbReference>
<dbReference type="InterPro" id="IPR036163">
    <property type="entry name" value="HMA_dom_sf"/>
</dbReference>
<dbReference type="SUPFAM" id="SSF55008">
    <property type="entry name" value="HMA, heavy metal-associated domain"/>
    <property type="match status" value="1"/>
</dbReference>
<feature type="domain" description="HMA" evidence="2">
    <location>
        <begin position="1"/>
        <end position="63"/>
    </location>
</feature>
<evidence type="ECO:0000313" key="3">
    <source>
        <dbReference type="EMBL" id="AMS40583.1"/>
    </source>
</evidence>
<dbReference type="Proteomes" id="UP000075755">
    <property type="component" value="Chromosome"/>
</dbReference>
<reference evidence="4 8" key="3">
    <citation type="submission" date="2020-08" db="EMBL/GenBank/DDBJ databases">
        <title>Genomic Encyclopedia of Type Strains, Phase IV (KMG-IV): sequencing the most valuable type-strain genomes for metagenomic binning, comparative biology and taxonomic classification.</title>
        <authorList>
            <person name="Goeker M."/>
        </authorList>
    </citation>
    <scope>NUCLEOTIDE SEQUENCE [LARGE SCALE GENOMIC DNA]</scope>
    <source>
        <strain evidence="4 8">DSM 10368</strain>
    </source>
</reference>
<organism evidence="5 7">
    <name type="scientific">Aminobacter aminovorans</name>
    <name type="common">Chelatobacter heintzii</name>
    <dbReference type="NCBI Taxonomy" id="83263"/>
    <lineage>
        <taxon>Bacteria</taxon>
        <taxon>Pseudomonadati</taxon>
        <taxon>Pseudomonadota</taxon>
        <taxon>Alphaproteobacteria</taxon>
        <taxon>Hyphomicrobiales</taxon>
        <taxon>Phyllobacteriaceae</taxon>
        <taxon>Aminobacter</taxon>
    </lineage>
</organism>
<dbReference type="InterPro" id="IPR017969">
    <property type="entry name" value="Heavy-metal-associated_CS"/>
</dbReference>
<protein>
    <submittedName>
        <fullName evidence="5">Copper chaperone</fullName>
    </submittedName>
</protein>
<dbReference type="RefSeq" id="WP_067957421.1">
    <property type="nucleotide sequence ID" value="NZ_BAAAVY010000010.1"/>
</dbReference>
<reference evidence="3 6" key="1">
    <citation type="submission" date="2016-03" db="EMBL/GenBank/DDBJ databases">
        <title>Complete genome of Aminobacter aminovorans KCTC 2477.</title>
        <authorList>
            <person name="Kim K.M."/>
        </authorList>
    </citation>
    <scope>NUCLEOTIDE SEQUENCE [LARGE SCALE GENOMIC DNA]</scope>
    <source>
        <strain evidence="3 6">KCTC 2477</strain>
    </source>
</reference>
<evidence type="ECO:0000313" key="7">
    <source>
        <dbReference type="Proteomes" id="UP000254701"/>
    </source>
</evidence>
<keyword evidence="1" id="KW-0479">Metal-binding</keyword>
<name>A0A142M2L3_AMIAI</name>
<evidence type="ECO:0000313" key="5">
    <source>
        <dbReference type="EMBL" id="SUU88229.1"/>
    </source>
</evidence>
<dbReference type="STRING" id="83263.AA2016_1651"/>
<evidence type="ECO:0000259" key="2">
    <source>
        <dbReference type="PROSITE" id="PS50846"/>
    </source>
</evidence>
<evidence type="ECO:0000313" key="4">
    <source>
        <dbReference type="EMBL" id="MBB3706481.1"/>
    </source>
</evidence>
<dbReference type="Proteomes" id="UP000577697">
    <property type="component" value="Unassembled WGS sequence"/>
</dbReference>
<evidence type="ECO:0000313" key="8">
    <source>
        <dbReference type="Proteomes" id="UP000577697"/>
    </source>
</evidence>
<evidence type="ECO:0000256" key="1">
    <source>
        <dbReference type="ARBA" id="ARBA00022723"/>
    </source>
</evidence>
<dbReference type="KEGG" id="aak:AA2016_1651"/>
<dbReference type="GO" id="GO:0046872">
    <property type="term" value="F:metal ion binding"/>
    <property type="evidence" value="ECO:0007669"/>
    <property type="project" value="UniProtKB-KW"/>
</dbReference>
<dbReference type="OrthoDB" id="9801832at2"/>
<dbReference type="AlphaFoldDB" id="A0A142M2L3"/>
<evidence type="ECO:0000313" key="6">
    <source>
        <dbReference type="Proteomes" id="UP000075755"/>
    </source>
</evidence>
<accession>A0A142M2L3</accession>
<dbReference type="CDD" id="cd00371">
    <property type="entry name" value="HMA"/>
    <property type="match status" value="1"/>
</dbReference>
<dbReference type="Proteomes" id="UP000254701">
    <property type="component" value="Unassembled WGS sequence"/>
</dbReference>
<keyword evidence="8" id="KW-1185">Reference proteome</keyword>
<gene>
    <name evidence="3" type="ORF">AA2016_1651</name>
    <name evidence="4" type="ORF">FHS67_002803</name>
    <name evidence="5" type="ORF">NCTC10684_01437</name>
</gene>
<proteinExistence type="predicted"/>
<dbReference type="PROSITE" id="PS01047">
    <property type="entry name" value="HMA_1"/>
    <property type="match status" value="1"/>
</dbReference>
<dbReference type="Gene3D" id="3.30.70.100">
    <property type="match status" value="1"/>
</dbReference>
<reference evidence="5 7" key="2">
    <citation type="submission" date="2018-06" db="EMBL/GenBank/DDBJ databases">
        <authorList>
            <consortium name="Pathogen Informatics"/>
            <person name="Doyle S."/>
        </authorList>
    </citation>
    <scope>NUCLEOTIDE SEQUENCE [LARGE SCALE GENOMIC DNA]</scope>
    <source>
        <strain evidence="5 7">NCTC10684</strain>
    </source>
</reference>
<dbReference type="EMBL" id="CP015005">
    <property type="protein sequence ID" value="AMS40583.1"/>
    <property type="molecule type" value="Genomic_DNA"/>
</dbReference>